<dbReference type="GeneID" id="76608549"/>
<feature type="region of interest" description="Disordered" evidence="1">
    <location>
        <begin position="21"/>
        <end position="66"/>
    </location>
</feature>
<dbReference type="EMBL" id="CP014864">
    <property type="protein sequence ID" value="AMX03000.1"/>
    <property type="molecule type" value="Genomic_DNA"/>
</dbReference>
<sequence length="142" mass="15294">MYHHLALIALVLTIGLAGCGRNSDTHDPGDHQTTPPDEGATEMMEEPVTPPAPPESAEPPSDDSAAATICTPEWFVWVHEQVITMQNGDMADLYPAGLPEVGTDEWFLAIDKLTGGDGTHGPDGGSEEWCRMIQQRLEQSGQ</sequence>
<proteinExistence type="predicted"/>
<name>A0A143HNI8_MICTH</name>
<evidence type="ECO:0000313" key="3">
    <source>
        <dbReference type="Proteomes" id="UP000076077"/>
    </source>
</evidence>
<feature type="compositionally biased region" description="Pro residues" evidence="1">
    <location>
        <begin position="48"/>
        <end position="57"/>
    </location>
</feature>
<dbReference type="AlphaFoldDB" id="A0A143HNI8"/>
<dbReference type="OrthoDB" id="5738570at2"/>
<dbReference type="KEGG" id="mthd:A3224_10845"/>
<dbReference type="Proteomes" id="UP000076077">
    <property type="component" value="Chromosome"/>
</dbReference>
<accession>A0A143HNI8</accession>
<protein>
    <submittedName>
        <fullName evidence="2">Uncharacterized protein</fullName>
    </submittedName>
</protein>
<dbReference type="RefSeq" id="WP_067154355.1">
    <property type="nucleotide sequence ID" value="NZ_CP014864.1"/>
</dbReference>
<reference evidence="3" key="1">
    <citation type="submission" date="2016-03" db="EMBL/GenBank/DDBJ databases">
        <authorList>
            <person name="Lee Y.-S."/>
            <person name="Choi Y.-L."/>
        </authorList>
    </citation>
    <scope>NUCLEOTIDE SEQUENCE [LARGE SCALE GENOMIC DNA]</scope>
    <source>
        <strain evidence="3">DAU221</strain>
    </source>
</reference>
<organism evidence="2 3">
    <name type="scientific">Microbulbifer thermotolerans</name>
    <dbReference type="NCBI Taxonomy" id="252514"/>
    <lineage>
        <taxon>Bacteria</taxon>
        <taxon>Pseudomonadati</taxon>
        <taxon>Pseudomonadota</taxon>
        <taxon>Gammaproteobacteria</taxon>
        <taxon>Cellvibrionales</taxon>
        <taxon>Microbulbiferaceae</taxon>
        <taxon>Microbulbifer</taxon>
    </lineage>
</organism>
<gene>
    <name evidence="2" type="ORF">A3224_10845</name>
</gene>
<keyword evidence="3" id="KW-1185">Reference proteome</keyword>
<evidence type="ECO:0000313" key="2">
    <source>
        <dbReference type="EMBL" id="AMX03000.1"/>
    </source>
</evidence>
<dbReference type="STRING" id="252514.A3224_10845"/>
<evidence type="ECO:0000256" key="1">
    <source>
        <dbReference type="SAM" id="MobiDB-lite"/>
    </source>
</evidence>